<protein>
    <submittedName>
        <fullName evidence="1">Uncharacterized protein</fullName>
    </submittedName>
</protein>
<dbReference type="Proteomes" id="UP000183174">
    <property type="component" value="Unassembled WGS sequence"/>
</dbReference>
<reference evidence="1 2" key="1">
    <citation type="submission" date="2016-08" db="EMBL/GenBank/DDBJ databases">
        <authorList>
            <person name="Seilhamer J.J."/>
        </authorList>
    </citation>
    <scope>NUCLEOTIDE SEQUENCE [LARGE SCALE GENOMIC DNA]</scope>
    <source>
        <strain evidence="1 2">CCBAU 10071</strain>
    </source>
</reference>
<evidence type="ECO:0000313" key="2">
    <source>
        <dbReference type="Proteomes" id="UP000183174"/>
    </source>
</evidence>
<name>A0A1C3XHQ5_9BRAD</name>
<accession>A0A1C3XHQ5</accession>
<evidence type="ECO:0000313" key="1">
    <source>
        <dbReference type="EMBL" id="SCB51778.1"/>
    </source>
</evidence>
<sequence length="39" mass="4219">MTWTLQDTIGAVICAIVIVAVVAENPWTTLLIAFCAIWA</sequence>
<proteinExistence type="predicted"/>
<organism evidence="1 2">
    <name type="scientific">Bradyrhizobium yuanmingense</name>
    <dbReference type="NCBI Taxonomy" id="108015"/>
    <lineage>
        <taxon>Bacteria</taxon>
        <taxon>Pseudomonadati</taxon>
        <taxon>Pseudomonadota</taxon>
        <taxon>Alphaproteobacteria</taxon>
        <taxon>Hyphomicrobiales</taxon>
        <taxon>Nitrobacteraceae</taxon>
        <taxon>Bradyrhizobium</taxon>
    </lineage>
</organism>
<dbReference type="AlphaFoldDB" id="A0A1C3XHQ5"/>
<dbReference type="EMBL" id="FMAE01000021">
    <property type="protein sequence ID" value="SCB51778.1"/>
    <property type="molecule type" value="Genomic_DNA"/>
</dbReference>
<gene>
    <name evidence="1" type="ORF">GA0061099_102148</name>
</gene>